<name>A0AAV5LZW6_9ROSI</name>
<dbReference type="AlphaFoldDB" id="A0AAV5LZW6"/>
<feature type="transmembrane region" description="Helical" evidence="1">
    <location>
        <begin position="7"/>
        <end position="24"/>
    </location>
</feature>
<comment type="caution">
    <text evidence="2">The sequence shown here is derived from an EMBL/GenBank/DDBJ whole genome shotgun (WGS) entry which is preliminary data.</text>
</comment>
<gene>
    <name evidence="2" type="ORF">SLEP1_g50399</name>
</gene>
<keyword evidence="1" id="KW-0472">Membrane</keyword>
<protein>
    <submittedName>
        <fullName evidence="2">Uncharacterized protein</fullName>
    </submittedName>
</protein>
<reference evidence="2 3" key="1">
    <citation type="journal article" date="2021" name="Commun. Biol.">
        <title>The genome of Shorea leprosula (Dipterocarpaceae) highlights the ecological relevance of drought in aseasonal tropical rainforests.</title>
        <authorList>
            <person name="Ng K.K.S."/>
            <person name="Kobayashi M.J."/>
            <person name="Fawcett J.A."/>
            <person name="Hatakeyama M."/>
            <person name="Paape T."/>
            <person name="Ng C.H."/>
            <person name="Ang C.C."/>
            <person name="Tnah L.H."/>
            <person name="Lee C.T."/>
            <person name="Nishiyama T."/>
            <person name="Sese J."/>
            <person name="O'Brien M.J."/>
            <person name="Copetti D."/>
            <person name="Mohd Noor M.I."/>
            <person name="Ong R.C."/>
            <person name="Putra M."/>
            <person name="Sireger I.Z."/>
            <person name="Indrioko S."/>
            <person name="Kosugi Y."/>
            <person name="Izuno A."/>
            <person name="Isagi Y."/>
            <person name="Lee S.L."/>
            <person name="Shimizu K.K."/>
        </authorList>
    </citation>
    <scope>NUCLEOTIDE SEQUENCE [LARGE SCALE GENOMIC DNA]</scope>
    <source>
        <strain evidence="2">214</strain>
    </source>
</reference>
<dbReference type="Proteomes" id="UP001054252">
    <property type="component" value="Unassembled WGS sequence"/>
</dbReference>
<accession>A0AAV5LZW6</accession>
<keyword evidence="1" id="KW-1133">Transmembrane helix</keyword>
<keyword evidence="3" id="KW-1185">Reference proteome</keyword>
<evidence type="ECO:0000313" key="2">
    <source>
        <dbReference type="EMBL" id="GKV43058.1"/>
    </source>
</evidence>
<proteinExistence type="predicted"/>
<evidence type="ECO:0000313" key="3">
    <source>
        <dbReference type="Proteomes" id="UP001054252"/>
    </source>
</evidence>
<keyword evidence="1" id="KW-0812">Transmembrane</keyword>
<evidence type="ECO:0000256" key="1">
    <source>
        <dbReference type="SAM" id="Phobius"/>
    </source>
</evidence>
<dbReference type="EMBL" id="BPVZ01000164">
    <property type="protein sequence ID" value="GKV43058.1"/>
    <property type="molecule type" value="Genomic_DNA"/>
</dbReference>
<sequence>MTSPQKINFVALGIYGMVIFPIYVKTIAPMVIALFEQLLHTLVFNHAFTMVAWLKL</sequence>
<organism evidence="2 3">
    <name type="scientific">Rubroshorea leprosula</name>
    <dbReference type="NCBI Taxonomy" id="152421"/>
    <lineage>
        <taxon>Eukaryota</taxon>
        <taxon>Viridiplantae</taxon>
        <taxon>Streptophyta</taxon>
        <taxon>Embryophyta</taxon>
        <taxon>Tracheophyta</taxon>
        <taxon>Spermatophyta</taxon>
        <taxon>Magnoliopsida</taxon>
        <taxon>eudicotyledons</taxon>
        <taxon>Gunneridae</taxon>
        <taxon>Pentapetalae</taxon>
        <taxon>rosids</taxon>
        <taxon>malvids</taxon>
        <taxon>Malvales</taxon>
        <taxon>Dipterocarpaceae</taxon>
        <taxon>Rubroshorea</taxon>
    </lineage>
</organism>